<keyword evidence="1" id="KW-0472">Membrane</keyword>
<protein>
    <recommendedName>
        <fullName evidence="4">Prepilin-type N-terminal cleavage/methylation domain-containing protein</fullName>
    </recommendedName>
</protein>
<comment type="caution">
    <text evidence="2">The sequence shown here is derived from an EMBL/GenBank/DDBJ whole genome shotgun (WGS) entry which is preliminary data.</text>
</comment>
<evidence type="ECO:0000256" key="1">
    <source>
        <dbReference type="SAM" id="Phobius"/>
    </source>
</evidence>
<keyword evidence="1" id="KW-0812">Transmembrane</keyword>
<dbReference type="AlphaFoldDB" id="A0A4R1KJM1"/>
<evidence type="ECO:0000313" key="3">
    <source>
        <dbReference type="Proteomes" id="UP000295714"/>
    </source>
</evidence>
<keyword evidence="1" id="KW-1133">Transmembrane helix</keyword>
<accession>A0A4R1KJM1</accession>
<dbReference type="EMBL" id="SMGI01000004">
    <property type="protein sequence ID" value="TCK65006.1"/>
    <property type="molecule type" value="Genomic_DNA"/>
</dbReference>
<dbReference type="Proteomes" id="UP000295714">
    <property type="component" value="Unassembled WGS sequence"/>
</dbReference>
<proteinExistence type="predicted"/>
<keyword evidence="3" id="KW-1185">Reference proteome</keyword>
<organism evidence="2 3">
    <name type="scientific">Winogradskyella wandonensis</name>
    <dbReference type="NCBI Taxonomy" id="1442586"/>
    <lineage>
        <taxon>Bacteria</taxon>
        <taxon>Pseudomonadati</taxon>
        <taxon>Bacteroidota</taxon>
        <taxon>Flavobacteriia</taxon>
        <taxon>Flavobacteriales</taxon>
        <taxon>Flavobacteriaceae</taxon>
        <taxon>Winogradskyella</taxon>
    </lineage>
</organism>
<reference evidence="2 3" key="1">
    <citation type="journal article" date="2015" name="Stand. Genomic Sci.">
        <title>Genomic Encyclopedia of Bacterial and Archaeal Type Strains, Phase III: the genomes of soil and plant-associated and newly described type strains.</title>
        <authorList>
            <person name="Whitman W.B."/>
            <person name="Woyke T."/>
            <person name="Klenk H.P."/>
            <person name="Zhou Y."/>
            <person name="Lilburn T.G."/>
            <person name="Beck B.J."/>
            <person name="De Vos P."/>
            <person name="Vandamme P."/>
            <person name="Eisen J.A."/>
            <person name="Garrity G."/>
            <person name="Hugenholtz P."/>
            <person name="Kyrpides N.C."/>
        </authorList>
    </citation>
    <scope>NUCLEOTIDE SEQUENCE [LARGE SCALE GENOMIC DNA]</scope>
    <source>
        <strain evidence="2 3">CECT 8445</strain>
    </source>
</reference>
<sequence>MRLLIQKPNKPLPNLYLKLSKRIQAFTLSEILVVLILTVIVVGLAFSVLSLIQKQMYSIQSNFEQSSEINRLEMALQIDFHSYSEIRLDSQLDELKFKTETDSIYYKFSTDNIIREKDTFNISIFQKSLFFNGETINDSGLVDAIKLQTSKDTQVQPIFVFKQNDASQFMNDF</sequence>
<evidence type="ECO:0008006" key="4">
    <source>
        <dbReference type="Google" id="ProtNLM"/>
    </source>
</evidence>
<gene>
    <name evidence="2" type="ORF">DFQ05_2218</name>
</gene>
<name>A0A4R1KJM1_9FLAO</name>
<evidence type="ECO:0000313" key="2">
    <source>
        <dbReference type="EMBL" id="TCK65006.1"/>
    </source>
</evidence>
<feature type="transmembrane region" description="Helical" evidence="1">
    <location>
        <begin position="31"/>
        <end position="52"/>
    </location>
</feature>